<gene>
    <name evidence="1" type="ORF">ERS852551_03480</name>
</gene>
<reference evidence="1 2" key="1">
    <citation type="submission" date="2015-09" db="EMBL/GenBank/DDBJ databases">
        <authorList>
            <consortium name="Pathogen Informatics"/>
        </authorList>
    </citation>
    <scope>NUCLEOTIDE SEQUENCE [LARGE SCALE GENOMIC DNA]</scope>
    <source>
        <strain evidence="1 2">2789STDY5834939</strain>
    </source>
</reference>
<name>A0A174UGI0_9FIRM</name>
<dbReference type="EMBL" id="CZBE01000034">
    <property type="protein sequence ID" value="CUQ19138.1"/>
    <property type="molecule type" value="Genomic_DNA"/>
</dbReference>
<dbReference type="PANTHER" id="PTHR35861:SF2">
    <property type="entry name" value="FELS-2 PROPHAGE PROTEIN"/>
    <property type="match status" value="1"/>
</dbReference>
<dbReference type="PANTHER" id="PTHR35861">
    <property type="match status" value="1"/>
</dbReference>
<accession>A0A174UGI0</accession>
<proteinExistence type="predicted"/>
<organism evidence="1 2">
    <name type="scientific">Anaerotruncus colihominis</name>
    <dbReference type="NCBI Taxonomy" id="169435"/>
    <lineage>
        <taxon>Bacteria</taxon>
        <taxon>Bacillati</taxon>
        <taxon>Bacillota</taxon>
        <taxon>Clostridia</taxon>
        <taxon>Eubacteriales</taxon>
        <taxon>Oscillospiraceae</taxon>
        <taxon>Anaerotruncus</taxon>
    </lineage>
</organism>
<evidence type="ECO:0000313" key="1">
    <source>
        <dbReference type="EMBL" id="CUQ19138.1"/>
    </source>
</evidence>
<sequence>MGIGYEHGITSEQIETSVSTPRTAGSGIAFVVGTAPAHTVGGAVNAPVMALNYKEAVAALGYSENWKNYTLCEVMHSSFQLYGVSPVFFVNVLDTEKHKKTVEAAEYEIIDRKASLPLEAIAESVEVTDETGTTTYKAGEDYGLLYDGENLMLELLDGGAITESVGKLKIAFDAVDPSKVSDSDIIGGFNVATKKTTGFELVDTVFAKYGIAPDLLLCPGWSHKPEVAAIMTAKAENINGVFEGKALIDIDAAAVRHYTDAPEWKKEQNIFSKYQILFYPMVKLGERLFHLSTQAAGLMAKVDTDNGGCPCESASNKNLQVDSAVVDDGAAGGEILLDPQQANYLNSQGIVTALNFMGSFVLWGNESACFPASTDIKDYFYPVSRMFGWVSNTIVLTFWGKLDKRLNRRLIDNICDTMNIWLNGLTAEEKILGGRVEFREDENPDTSLMAGKATFHVFLTPCSPAKHLHFILEYSAEYLAALF</sequence>
<evidence type="ECO:0000313" key="2">
    <source>
        <dbReference type="Proteomes" id="UP000095765"/>
    </source>
</evidence>
<dbReference type="RefSeq" id="WP_207731273.1">
    <property type="nucleotide sequence ID" value="NZ_CABIWA010000024.1"/>
</dbReference>
<dbReference type="GeneID" id="72463489"/>
<dbReference type="Proteomes" id="UP000095765">
    <property type="component" value="Unassembled WGS sequence"/>
</dbReference>
<dbReference type="AlphaFoldDB" id="A0A174UGI0"/>
<protein>
    <submittedName>
        <fullName evidence="1">Phage tail sheath protein</fullName>
    </submittedName>
</protein>
<dbReference type="InterPro" id="IPR052042">
    <property type="entry name" value="Tail_sheath_structural"/>
</dbReference>